<dbReference type="GeneID" id="18873455"/>
<feature type="coiled-coil region" evidence="1">
    <location>
        <begin position="71"/>
        <end position="98"/>
    </location>
</feature>
<proteinExistence type="predicted"/>
<evidence type="ECO:0000313" key="2">
    <source>
        <dbReference type="EMBL" id="EGW33208.1"/>
    </source>
</evidence>
<organism evidence="3">
    <name type="scientific">Spathaspora passalidarum (strain NRRL Y-27907 / 11-Y1)</name>
    <dbReference type="NCBI Taxonomy" id="619300"/>
    <lineage>
        <taxon>Eukaryota</taxon>
        <taxon>Fungi</taxon>
        <taxon>Dikarya</taxon>
        <taxon>Ascomycota</taxon>
        <taxon>Saccharomycotina</taxon>
        <taxon>Pichiomycetes</taxon>
        <taxon>Debaryomycetaceae</taxon>
        <taxon>Spathaspora</taxon>
    </lineage>
</organism>
<evidence type="ECO:0000313" key="3">
    <source>
        <dbReference type="Proteomes" id="UP000000709"/>
    </source>
</evidence>
<sequence length="383" mass="44303">MSHVQDSTSLSDLLHTSPLASSTNVQADTKGPSLNLAASNTLQITDAEQPEDATVELIKLQGSKIELIEQRDNLVKQRSEINSKVEDARLRLRFLKERQTRNAARKRMDELLKENTHEYHRAINTRNREQEDYVSKSLNVYPSTDWDKRLDQLRMFTPHLELEKLDTANYYNDDNRMMRTIQYTVVSPLLFKIPLRVDVDYADDSVVNIQFGKLDTPPMLIITSLSPSLAKALLQNYIPNKKINLVMYSLNSLSILVHRRISTMYKIIRKYRSLINDQSILRDLLAEQECDDNLTLFAIMKSLDRIQLEINNKHKVTLTWSIILKDTITGNCNSQLNLYVTDVHNKHHENYHSLNEAFQNLVKQYGVQKALENLLKNAFGYTV</sequence>
<evidence type="ECO:0000256" key="1">
    <source>
        <dbReference type="SAM" id="Coils"/>
    </source>
</evidence>
<dbReference type="HOGENOM" id="CLU_048006_0_0_1"/>
<keyword evidence="3" id="KW-1185">Reference proteome</keyword>
<dbReference type="InParanoid" id="G3ALG5"/>
<dbReference type="Proteomes" id="UP000000709">
    <property type="component" value="Unassembled WGS sequence"/>
</dbReference>
<dbReference type="OrthoDB" id="4076147at2759"/>
<gene>
    <name evidence="2" type="ORF">SPAPADRAFT_60537</name>
</gene>
<dbReference type="AlphaFoldDB" id="G3ALG5"/>
<reference evidence="2 3" key="1">
    <citation type="journal article" date="2011" name="Proc. Natl. Acad. Sci. U.S.A.">
        <title>Comparative genomics of xylose-fermenting fungi for enhanced biofuel production.</title>
        <authorList>
            <person name="Wohlbach D.J."/>
            <person name="Kuo A."/>
            <person name="Sato T.K."/>
            <person name="Potts K.M."/>
            <person name="Salamov A.A."/>
            <person name="LaButti K.M."/>
            <person name="Sun H."/>
            <person name="Clum A."/>
            <person name="Pangilinan J.L."/>
            <person name="Lindquist E.A."/>
            <person name="Lucas S."/>
            <person name="Lapidus A."/>
            <person name="Jin M."/>
            <person name="Gunawan C."/>
            <person name="Balan V."/>
            <person name="Dale B.E."/>
            <person name="Jeffries T.W."/>
            <person name="Zinkel R."/>
            <person name="Barry K.W."/>
            <person name="Grigoriev I.V."/>
            <person name="Gasch A.P."/>
        </authorList>
    </citation>
    <scope>NUCLEOTIDE SEQUENCE [LARGE SCALE GENOMIC DNA]</scope>
    <source>
        <strain evidence="3">NRRL Y-27907 / 11-Y1</strain>
    </source>
</reference>
<dbReference type="KEGG" id="spaa:SPAPADRAFT_60537"/>
<protein>
    <submittedName>
        <fullName evidence="2">Uncharacterized protein</fullName>
    </submittedName>
</protein>
<accession>G3ALG5</accession>
<name>G3ALG5_SPAPN</name>
<keyword evidence="1" id="KW-0175">Coiled coil</keyword>
<dbReference type="OMA" id="RMSTINK"/>
<dbReference type="RefSeq" id="XP_007374723.1">
    <property type="nucleotide sequence ID" value="XM_007374661.1"/>
</dbReference>
<dbReference type="EMBL" id="GL996501">
    <property type="protein sequence ID" value="EGW33208.1"/>
    <property type="molecule type" value="Genomic_DNA"/>
</dbReference>
<dbReference type="eggNOG" id="ENOG502RPXT">
    <property type="taxonomic scope" value="Eukaryota"/>
</dbReference>